<dbReference type="EMBL" id="CP000053">
    <property type="protein sequence ID" value="AAY61006.1"/>
    <property type="molecule type" value="Genomic_DNA"/>
</dbReference>
<dbReference type="KEGG" id="rfe:RF_0155"/>
<evidence type="ECO:0000313" key="2">
    <source>
        <dbReference type="Proteomes" id="UP000008548"/>
    </source>
</evidence>
<dbReference type="STRING" id="315456.RF_0155"/>
<name>Q4UN52_RICFE</name>
<dbReference type="HOGENOM" id="CLU_139173_0_0_5"/>
<keyword evidence="2" id="KW-1185">Reference proteome</keyword>
<protein>
    <submittedName>
        <fullName evidence="1">Uncharacterized protein</fullName>
    </submittedName>
</protein>
<gene>
    <name evidence="1" type="ordered locus">RF_0155</name>
</gene>
<dbReference type="Proteomes" id="UP000008548">
    <property type="component" value="Chromosome"/>
</dbReference>
<organism evidence="1 2">
    <name type="scientific">Rickettsia felis (strain ATCC VR-1525 / URRWXCal2)</name>
    <name type="common">Rickettsia azadi</name>
    <dbReference type="NCBI Taxonomy" id="315456"/>
    <lineage>
        <taxon>Bacteria</taxon>
        <taxon>Pseudomonadati</taxon>
        <taxon>Pseudomonadota</taxon>
        <taxon>Alphaproteobacteria</taxon>
        <taxon>Rickettsiales</taxon>
        <taxon>Rickettsiaceae</taxon>
        <taxon>Rickettsieae</taxon>
        <taxon>Rickettsia</taxon>
        <taxon>spotted fever group</taxon>
    </lineage>
</organism>
<evidence type="ECO:0000313" key="1">
    <source>
        <dbReference type="EMBL" id="AAY61006.1"/>
    </source>
</evidence>
<sequence length="128" mass="14949">MAYKIFRYGNEACLKYFGDNDKYKELIKQVLKDYPHLFFREEAINICIKNETDRKKALDAIKLESSDKFFVDCFQKVFPNLNFVKVMVKLEPKPQFEHGPVFESDAIEVLFLDIDENGAITIVGDVKQ</sequence>
<dbReference type="AlphaFoldDB" id="Q4UN52"/>
<proteinExistence type="predicted"/>
<accession>Q4UN52</accession>
<reference evidence="1 2" key="1">
    <citation type="journal article" date="2005" name="PLoS Biol.">
        <title>The genome sequence of Rickettsia felis identifies the first putative conjugative plasmid in an obligate intracellular parasite.</title>
        <authorList>
            <person name="Ogata H."/>
            <person name="Renesto P."/>
            <person name="Audic S."/>
            <person name="Robert C."/>
            <person name="Blanc G."/>
            <person name="Fournier P.E."/>
            <person name="Parinello H."/>
            <person name="Claverie J.M."/>
            <person name="Raoult D."/>
        </authorList>
    </citation>
    <scope>NUCLEOTIDE SEQUENCE [LARGE SCALE GENOMIC DNA]</scope>
    <source>
        <strain evidence="2">ATCC VR-1525 / URRWXCal2</strain>
    </source>
</reference>